<reference evidence="3" key="1">
    <citation type="journal article" date="2019" name="Int. J. Syst. Evol. Microbiol.">
        <title>The Global Catalogue of Microorganisms (GCM) 10K type strain sequencing project: providing services to taxonomists for standard genome sequencing and annotation.</title>
        <authorList>
            <consortium name="The Broad Institute Genomics Platform"/>
            <consortium name="The Broad Institute Genome Sequencing Center for Infectious Disease"/>
            <person name="Wu L."/>
            <person name="Ma J."/>
        </authorList>
    </citation>
    <scope>NUCLEOTIDE SEQUENCE [LARGE SCALE GENOMIC DNA]</scope>
    <source>
        <strain evidence="3">JCM 17326</strain>
    </source>
</reference>
<evidence type="ECO:0000313" key="2">
    <source>
        <dbReference type="EMBL" id="GAA3536650.1"/>
    </source>
</evidence>
<feature type="transmembrane region" description="Helical" evidence="1">
    <location>
        <begin position="206"/>
        <end position="226"/>
    </location>
</feature>
<dbReference type="RefSeq" id="WP_345559912.1">
    <property type="nucleotide sequence ID" value="NZ_BAABDQ010000003.1"/>
</dbReference>
<dbReference type="NCBIfam" id="NF037982">
    <property type="entry name" value="Nramp_1"/>
    <property type="match status" value="1"/>
</dbReference>
<feature type="transmembrane region" description="Helical" evidence="1">
    <location>
        <begin position="292"/>
        <end position="311"/>
    </location>
</feature>
<dbReference type="Proteomes" id="UP001500630">
    <property type="component" value="Unassembled WGS sequence"/>
</dbReference>
<comment type="caution">
    <text evidence="2">The sequence shown here is derived from an EMBL/GenBank/DDBJ whole genome shotgun (WGS) entry which is preliminary data.</text>
</comment>
<feature type="transmembrane region" description="Helical" evidence="1">
    <location>
        <begin position="409"/>
        <end position="434"/>
    </location>
</feature>
<feature type="transmembrane region" description="Helical" evidence="1">
    <location>
        <begin position="31"/>
        <end position="51"/>
    </location>
</feature>
<feature type="transmembrane region" description="Helical" evidence="1">
    <location>
        <begin position="446"/>
        <end position="468"/>
    </location>
</feature>
<evidence type="ECO:0000256" key="1">
    <source>
        <dbReference type="SAM" id="Phobius"/>
    </source>
</evidence>
<proteinExistence type="predicted"/>
<evidence type="ECO:0000313" key="3">
    <source>
        <dbReference type="Proteomes" id="UP001500630"/>
    </source>
</evidence>
<feature type="transmembrane region" description="Helical" evidence="1">
    <location>
        <begin position="385"/>
        <end position="403"/>
    </location>
</feature>
<sequence>MAEFTPTVPARVLPPVTVRDLPEPPRSTWRIIGPGLVGAGVGLASGEFILWPYIASQVGLVFIWGAAIGIITQWFLNMEIERYTLATGETALTGFSRMWKHWGLVFVLMTLCSNLWPGWVTTSATMVTYLTGSGAGTVRYIAIGMLLVIALGLTLAPVIYTLLERVIFVKIALVATLAVVAILFAINAESWVELGKGLSVGAEFPVPPLEFAVLMGAIAYAGAGGGQNLCQSNWIRDKGFGMGLYVPRLVSPVTGHEEAAASTGFQFSPTKENLARWRQWWRFANVEQASTFALVSFVTIALMSMLAYSTVFGKSGLENSIGFLQVEGQVLQETVGTWFGVLFWVIGALALFASAMGIVDYTSRLASDAIKTVYLRNKSVSVNRVYFYVVWAMALIGCGILLLGFDQPLILLVFSASFAAVMMFVYSILLIVLNRRSLPEAIKVRSYRLGALVWSVAFFGTLTVLTIIQQAQKLFGGGS</sequence>
<feature type="transmembrane region" description="Helical" evidence="1">
    <location>
        <begin position="167"/>
        <end position="186"/>
    </location>
</feature>
<accession>A0ABP6VMD2</accession>
<protein>
    <recommendedName>
        <fullName evidence="4">Amino acid permease</fullName>
    </recommendedName>
</protein>
<dbReference type="EMBL" id="BAABDQ010000003">
    <property type="protein sequence ID" value="GAA3536650.1"/>
    <property type="molecule type" value="Genomic_DNA"/>
</dbReference>
<organism evidence="2 3">
    <name type="scientific">Nonomuraea rosea</name>
    <dbReference type="NCBI Taxonomy" id="638574"/>
    <lineage>
        <taxon>Bacteria</taxon>
        <taxon>Bacillati</taxon>
        <taxon>Actinomycetota</taxon>
        <taxon>Actinomycetes</taxon>
        <taxon>Streptosporangiales</taxon>
        <taxon>Streptosporangiaceae</taxon>
        <taxon>Nonomuraea</taxon>
    </lineage>
</organism>
<feature type="transmembrane region" description="Helical" evidence="1">
    <location>
        <begin position="102"/>
        <end position="120"/>
    </location>
</feature>
<feature type="transmembrane region" description="Helical" evidence="1">
    <location>
        <begin position="140"/>
        <end position="160"/>
    </location>
</feature>
<feature type="transmembrane region" description="Helical" evidence="1">
    <location>
        <begin position="338"/>
        <end position="359"/>
    </location>
</feature>
<keyword evidence="1" id="KW-0812">Transmembrane</keyword>
<keyword evidence="1" id="KW-0472">Membrane</keyword>
<evidence type="ECO:0008006" key="4">
    <source>
        <dbReference type="Google" id="ProtNLM"/>
    </source>
</evidence>
<keyword evidence="3" id="KW-1185">Reference proteome</keyword>
<feature type="transmembrane region" description="Helical" evidence="1">
    <location>
        <begin position="57"/>
        <end position="76"/>
    </location>
</feature>
<gene>
    <name evidence="2" type="ORF">GCM10022419_015580</name>
</gene>
<name>A0ABP6VMD2_9ACTN</name>
<keyword evidence="1" id="KW-1133">Transmembrane helix</keyword>